<name>I7FIJ4_GEOSL</name>
<dbReference type="Proteomes" id="UP000000577">
    <property type="component" value="Chromosome"/>
</dbReference>
<gene>
    <name evidence="1" type="ordered locus">GSU3600</name>
</gene>
<accession>I7FIJ4</accession>
<dbReference type="EMBL" id="AE017180">
    <property type="protein sequence ID" value="AFP20493.1"/>
    <property type="molecule type" value="Genomic_DNA"/>
</dbReference>
<protein>
    <submittedName>
        <fullName evidence="1">Uncharacterized protein</fullName>
    </submittedName>
</protein>
<reference evidence="1 2" key="1">
    <citation type="journal article" date="2003" name="Science">
        <title>Genome of Geobacter sulfurreducens: metal reduction in subsurface environments.</title>
        <authorList>
            <person name="Methe B.A."/>
            <person name="Nelson K.E."/>
            <person name="Eisen J.A."/>
            <person name="Paulsen I.T."/>
            <person name="Nelson W."/>
            <person name="Heidelberg J.F."/>
            <person name="Wu D."/>
            <person name="Wu M."/>
            <person name="Ward N."/>
            <person name="Beanan M.J."/>
            <person name="Dodson R.J."/>
            <person name="Madupu R."/>
            <person name="Brinkac L.M."/>
            <person name="Daugherty S.C."/>
            <person name="DeBoy R.T."/>
            <person name="Durkin A.S."/>
            <person name="Gwinn M."/>
            <person name="Kolonay J.F."/>
            <person name="Sullivan S.A."/>
            <person name="Haft D.H."/>
            <person name="Selengut J."/>
            <person name="Davidsen T.M."/>
            <person name="Zafar N."/>
            <person name="White O."/>
            <person name="Tran B."/>
            <person name="Romero C."/>
            <person name="Forberger H.A."/>
            <person name="Weidman J."/>
            <person name="Khouri H."/>
            <person name="Feldblyum T.V."/>
            <person name="Utterback T.R."/>
            <person name="Van Aken S.E."/>
            <person name="Lovley D.R."/>
            <person name="Fraser C.M."/>
        </authorList>
    </citation>
    <scope>NUCLEOTIDE SEQUENCE [LARGE SCALE GENOMIC DNA]</scope>
    <source>
        <strain evidence="2">ATCC 51573 / DSM 12127 / PCA</strain>
    </source>
</reference>
<reference evidence="1 2" key="2">
    <citation type="journal article" date="2012" name="BMC Genomics">
        <title>Comparative genomic analysis of Geobacter sulfurreducens KN400, a strain with enhanced capacity for extracellular electron transfer and electricity production.</title>
        <authorList>
            <person name="Butler J.E."/>
            <person name="Young N.D."/>
            <person name="Aklujkar M."/>
            <person name="Lovley D.R."/>
        </authorList>
    </citation>
    <scope>NUCLEOTIDE SEQUENCE [LARGE SCALE GENOMIC DNA]</scope>
    <source>
        <strain evidence="2">ATCC 51573 / DSM 12127 / PCA</strain>
    </source>
</reference>
<dbReference type="InParanoid" id="I7FIJ4"/>
<proteinExistence type="predicted"/>
<evidence type="ECO:0000313" key="1">
    <source>
        <dbReference type="EMBL" id="AFP20493.1"/>
    </source>
</evidence>
<dbReference type="HOGENOM" id="CLU_2601072_0_0_7"/>
<sequence length="79" mass="8551">MKRRENAVLRLFVPFPPQPFAKYSPRFSEIDVLLWEHLDAPYASVVVSHAGRVATGVCRGLADRGGMRAPGGAGVGGMR</sequence>
<keyword evidence="2" id="KW-1185">Reference proteome</keyword>
<dbReference type="KEGG" id="gsu:GSU3600"/>
<dbReference type="AlphaFoldDB" id="I7FIJ4"/>
<organism evidence="1 2">
    <name type="scientific">Geobacter sulfurreducens (strain ATCC 51573 / DSM 12127 / PCA)</name>
    <dbReference type="NCBI Taxonomy" id="243231"/>
    <lineage>
        <taxon>Bacteria</taxon>
        <taxon>Pseudomonadati</taxon>
        <taxon>Thermodesulfobacteriota</taxon>
        <taxon>Desulfuromonadia</taxon>
        <taxon>Geobacterales</taxon>
        <taxon>Geobacteraceae</taxon>
        <taxon>Geobacter</taxon>
    </lineage>
</organism>
<evidence type="ECO:0000313" key="2">
    <source>
        <dbReference type="Proteomes" id="UP000000577"/>
    </source>
</evidence>
<dbReference type="EnsemblBacteria" id="AFP20493">
    <property type="protein sequence ID" value="AFP20493"/>
    <property type="gene ID" value="GSU3600"/>
</dbReference>